<dbReference type="STRING" id="1364.LP2241_30156"/>
<keyword evidence="2" id="KW-0830">Ubiquinone</keyword>
<dbReference type="Pfam" id="PF08241">
    <property type="entry name" value="Methyltransf_11"/>
    <property type="match status" value="1"/>
</dbReference>
<dbReference type="Proteomes" id="UP000033166">
    <property type="component" value="Chromosome I"/>
</dbReference>
<reference evidence="3" key="1">
    <citation type="submission" date="2015-01" db="EMBL/GenBank/DDBJ databases">
        <authorList>
            <person name="Andreevskaya M."/>
        </authorList>
    </citation>
    <scope>NUCLEOTIDE SEQUENCE [LARGE SCALE GENOMIC DNA]</scope>
    <source>
        <strain evidence="3">MKFS47</strain>
    </source>
</reference>
<gene>
    <name evidence="2" type="primary">ubiE</name>
    <name evidence="2" type="ORF">LACPI_1156</name>
</gene>
<dbReference type="Gene3D" id="3.40.50.150">
    <property type="entry name" value="Vaccinia Virus protein VP39"/>
    <property type="match status" value="1"/>
</dbReference>
<protein>
    <submittedName>
        <fullName evidence="2">Putative ubiquinone/menaquinone biosynthesis methyltransferase UbiE</fullName>
    </submittedName>
</protein>
<name>A0A0D6DXX9_9LACT</name>
<sequence length="202" mass="23057">MKNYEKLSESYYDKHAKKFDRSFDGFLSGFFKRYIVKQLEIKDDMTVLDVGAATGKLLKMLSTDHKFEGTGLDISSEMTRLARQTYPEFHFVTGSAMALPFSDASFEVVICSASFHHFPDPVLFLQAVQGILKPGGKLVIAEIRIPVFHGIYNWYIDTFSKEGDVKVYAVDELYGLLETAGFVLIKGRKRLQIQYFEAHKKQ</sequence>
<proteinExistence type="predicted"/>
<dbReference type="SUPFAM" id="SSF53335">
    <property type="entry name" value="S-adenosyl-L-methionine-dependent methyltransferases"/>
    <property type="match status" value="1"/>
</dbReference>
<dbReference type="InterPro" id="IPR029063">
    <property type="entry name" value="SAM-dependent_MTases_sf"/>
</dbReference>
<dbReference type="PANTHER" id="PTHR43591">
    <property type="entry name" value="METHYLTRANSFERASE"/>
    <property type="match status" value="1"/>
</dbReference>
<dbReference type="CDD" id="cd02440">
    <property type="entry name" value="AdoMet_MTases"/>
    <property type="match status" value="1"/>
</dbReference>
<dbReference type="KEGG" id="lpk:LACPI_1156"/>
<dbReference type="InterPro" id="IPR013216">
    <property type="entry name" value="Methyltransf_11"/>
</dbReference>
<organism evidence="2 3">
    <name type="scientific">Pseudolactococcus piscium MKFS47</name>
    <dbReference type="NCBI Taxonomy" id="297352"/>
    <lineage>
        <taxon>Bacteria</taxon>
        <taxon>Bacillati</taxon>
        <taxon>Bacillota</taxon>
        <taxon>Bacilli</taxon>
        <taxon>Lactobacillales</taxon>
        <taxon>Streptococcaceae</taxon>
        <taxon>Pseudolactococcus</taxon>
    </lineage>
</organism>
<keyword evidence="2" id="KW-0808">Transferase</keyword>
<dbReference type="RefSeq" id="WP_047915506.1">
    <property type="nucleotide sequence ID" value="NZ_LN774769.1"/>
</dbReference>
<evidence type="ECO:0000313" key="3">
    <source>
        <dbReference type="Proteomes" id="UP000033166"/>
    </source>
</evidence>
<dbReference type="AlphaFoldDB" id="A0A0D6DXX9"/>
<evidence type="ECO:0000313" key="2">
    <source>
        <dbReference type="EMBL" id="CEN28356.1"/>
    </source>
</evidence>
<accession>A0A0D6DXX9</accession>
<dbReference type="HOGENOM" id="CLU_037990_10_1_9"/>
<dbReference type="GO" id="GO:0032259">
    <property type="term" value="P:methylation"/>
    <property type="evidence" value="ECO:0007669"/>
    <property type="project" value="UniProtKB-KW"/>
</dbReference>
<dbReference type="EMBL" id="LN774769">
    <property type="protein sequence ID" value="CEN28356.1"/>
    <property type="molecule type" value="Genomic_DNA"/>
</dbReference>
<keyword evidence="2" id="KW-0489">Methyltransferase</keyword>
<dbReference type="GO" id="GO:0008757">
    <property type="term" value="F:S-adenosylmethionine-dependent methyltransferase activity"/>
    <property type="evidence" value="ECO:0007669"/>
    <property type="project" value="InterPro"/>
</dbReference>
<feature type="domain" description="Methyltransferase type 11" evidence="1">
    <location>
        <begin position="48"/>
        <end position="140"/>
    </location>
</feature>
<evidence type="ECO:0000259" key="1">
    <source>
        <dbReference type="Pfam" id="PF08241"/>
    </source>
</evidence>